<feature type="region of interest" description="Disordered" evidence="10">
    <location>
        <begin position="216"/>
        <end position="247"/>
    </location>
</feature>
<evidence type="ECO:0000256" key="2">
    <source>
        <dbReference type="ARBA" id="ARBA00012483"/>
    </source>
</evidence>
<dbReference type="EMBL" id="WAAB01001964">
    <property type="protein sequence ID" value="NWH70219.1"/>
    <property type="molecule type" value="Genomic_DNA"/>
</dbReference>
<dbReference type="PROSITE" id="PS00518">
    <property type="entry name" value="ZF_RING_1"/>
    <property type="match status" value="1"/>
</dbReference>
<feature type="region of interest" description="Disordered" evidence="10">
    <location>
        <begin position="86"/>
        <end position="114"/>
    </location>
</feature>
<evidence type="ECO:0000313" key="13">
    <source>
        <dbReference type="Proteomes" id="UP000653271"/>
    </source>
</evidence>
<dbReference type="AlphaFoldDB" id="A0A850WVG1"/>
<keyword evidence="4" id="KW-0479">Metal-binding</keyword>
<dbReference type="OrthoDB" id="21204at2759"/>
<evidence type="ECO:0000259" key="11">
    <source>
        <dbReference type="PROSITE" id="PS50089"/>
    </source>
</evidence>
<keyword evidence="5 9" id="KW-0863">Zinc-finger</keyword>
<organism evidence="12 13">
    <name type="scientific">Piaya cayana</name>
    <name type="common">Common squirrel cuckoo</name>
    <dbReference type="NCBI Taxonomy" id="33601"/>
    <lineage>
        <taxon>Eukaryota</taxon>
        <taxon>Metazoa</taxon>
        <taxon>Chordata</taxon>
        <taxon>Craniata</taxon>
        <taxon>Vertebrata</taxon>
        <taxon>Euteleostomi</taxon>
        <taxon>Archelosauria</taxon>
        <taxon>Archosauria</taxon>
        <taxon>Dinosauria</taxon>
        <taxon>Saurischia</taxon>
        <taxon>Theropoda</taxon>
        <taxon>Coelurosauria</taxon>
        <taxon>Aves</taxon>
        <taxon>Neognathae</taxon>
        <taxon>Neoaves</taxon>
        <taxon>Otidimorphae</taxon>
        <taxon>Cuculiformes</taxon>
        <taxon>Coccyzidae</taxon>
        <taxon>Piaya</taxon>
    </lineage>
</organism>
<gene>
    <name evidence="12" type="primary">Topors</name>
    <name evidence="12" type="ORF">PIACAY_R06592</name>
</gene>
<dbReference type="Gene3D" id="3.30.40.10">
    <property type="entry name" value="Zinc/RING finger domain, C3HC4 (zinc finger)"/>
    <property type="match status" value="1"/>
</dbReference>
<dbReference type="SMART" id="SM00184">
    <property type="entry name" value="RING"/>
    <property type="match status" value="1"/>
</dbReference>
<dbReference type="GO" id="GO:0000209">
    <property type="term" value="P:protein polyubiquitination"/>
    <property type="evidence" value="ECO:0007669"/>
    <property type="project" value="TreeGrafter"/>
</dbReference>
<dbReference type="GO" id="GO:0006513">
    <property type="term" value="P:protein monoubiquitination"/>
    <property type="evidence" value="ECO:0007669"/>
    <property type="project" value="TreeGrafter"/>
</dbReference>
<keyword evidence="3" id="KW-0808">Transferase</keyword>
<dbReference type="PROSITE" id="PS50089">
    <property type="entry name" value="ZF_RING_2"/>
    <property type="match status" value="1"/>
</dbReference>
<feature type="region of interest" description="Disordered" evidence="10">
    <location>
        <begin position="265"/>
        <end position="342"/>
    </location>
</feature>
<keyword evidence="12" id="KW-0436">Ligase</keyword>
<dbReference type="Proteomes" id="UP000653271">
    <property type="component" value="Unassembled WGS sequence"/>
</dbReference>
<evidence type="ECO:0000256" key="7">
    <source>
        <dbReference type="ARBA" id="ARBA00023015"/>
    </source>
</evidence>
<evidence type="ECO:0000256" key="3">
    <source>
        <dbReference type="ARBA" id="ARBA00022679"/>
    </source>
</evidence>
<evidence type="ECO:0000256" key="5">
    <source>
        <dbReference type="ARBA" id="ARBA00022771"/>
    </source>
</evidence>
<comment type="caution">
    <text evidence="12">The sequence shown here is derived from an EMBL/GenBank/DDBJ whole genome shotgun (WGS) entry which is preliminary data.</text>
</comment>
<dbReference type="PANTHER" id="PTHR46077">
    <property type="entry name" value="E3 UBIQUITIN-PROTEIN LIGASE TOPORS"/>
    <property type="match status" value="1"/>
</dbReference>
<dbReference type="Pfam" id="PF13920">
    <property type="entry name" value="zf-C3HC4_3"/>
    <property type="match status" value="1"/>
</dbReference>
<feature type="non-terminal residue" evidence="12">
    <location>
        <position position="342"/>
    </location>
</feature>
<evidence type="ECO:0000256" key="1">
    <source>
        <dbReference type="ARBA" id="ARBA00000900"/>
    </source>
</evidence>
<accession>A0A850WVG1</accession>
<dbReference type="InterPro" id="IPR013083">
    <property type="entry name" value="Znf_RING/FYVE/PHD"/>
</dbReference>
<dbReference type="EC" id="2.3.2.27" evidence="2"/>
<feature type="non-terminal residue" evidence="12">
    <location>
        <position position="1"/>
    </location>
</feature>
<sequence length="342" mass="37400">TAMEPEWRCPICYDTRDDVANAIPCGHQFCLGCIVRCRLRKPSCPVCRGHIEVVRFSVRAEDDFIQFSITDPEESEDAYSLAVTFPSNRTENSTPPPPVSSPQGTMSPAEEGAVGPEAVGGLLPEVWAEAFQRHQHLLDLVLPWLRQELAVIYGTQWWMARSVESSILHGLCLYGLDEEVIVQMLQPILEEDIEELIHGFIEIIVRQCSEEARRLMHSSAATEEDNSMTSSSSSSSRGGTPSCSLASISSLAGSNTEEVTGMAEATVHGDPSCSQSTHEPAEQDQAQKGLSQVMAAGPSTQGCSHSPSDPSQDRDRSGRREQRAPKRRAPSPQDSPQPCKRP</sequence>
<comment type="catalytic activity">
    <reaction evidence="1">
        <text>S-ubiquitinyl-[E2 ubiquitin-conjugating enzyme]-L-cysteine + [acceptor protein]-L-lysine = [E2 ubiquitin-conjugating enzyme]-L-cysteine + N(6)-ubiquitinyl-[acceptor protein]-L-lysine.</text>
        <dbReference type="EC" id="2.3.2.27"/>
    </reaction>
</comment>
<protein>
    <recommendedName>
        <fullName evidence="2">RING-type E3 ubiquitin transferase</fullName>
        <ecNumber evidence="2">2.3.2.27</ecNumber>
    </recommendedName>
</protein>
<feature type="compositionally biased region" description="Basic and acidic residues" evidence="10">
    <location>
        <begin position="311"/>
        <end position="324"/>
    </location>
</feature>
<reference evidence="12" key="1">
    <citation type="submission" date="2019-09" db="EMBL/GenBank/DDBJ databases">
        <title>Bird 10,000 Genomes (B10K) Project - Family phase.</title>
        <authorList>
            <person name="Zhang G."/>
        </authorList>
    </citation>
    <scope>NUCLEOTIDE SEQUENCE</scope>
    <source>
        <strain evidence="12">B10K-DU-008-47</strain>
        <tissue evidence="12">Mixed tissue sample</tissue>
    </source>
</reference>
<dbReference type="GO" id="GO:0061630">
    <property type="term" value="F:ubiquitin protein ligase activity"/>
    <property type="evidence" value="ECO:0007669"/>
    <property type="project" value="UniProtKB-EC"/>
</dbReference>
<evidence type="ECO:0000256" key="10">
    <source>
        <dbReference type="SAM" id="MobiDB-lite"/>
    </source>
</evidence>
<dbReference type="GO" id="GO:0016874">
    <property type="term" value="F:ligase activity"/>
    <property type="evidence" value="ECO:0007669"/>
    <property type="project" value="UniProtKB-KW"/>
</dbReference>
<feature type="compositionally biased region" description="Low complexity" evidence="10">
    <location>
        <begin position="227"/>
        <end position="244"/>
    </location>
</feature>
<name>A0A850WVG1_PIACA</name>
<evidence type="ECO:0000256" key="8">
    <source>
        <dbReference type="ARBA" id="ARBA00023163"/>
    </source>
</evidence>
<evidence type="ECO:0000256" key="9">
    <source>
        <dbReference type="PROSITE-ProRule" id="PRU00175"/>
    </source>
</evidence>
<evidence type="ECO:0000256" key="6">
    <source>
        <dbReference type="ARBA" id="ARBA00022833"/>
    </source>
</evidence>
<dbReference type="SUPFAM" id="SSF57850">
    <property type="entry name" value="RING/U-box"/>
    <property type="match status" value="1"/>
</dbReference>
<feature type="compositionally biased region" description="Polar residues" evidence="10">
    <location>
        <begin position="272"/>
        <end position="290"/>
    </location>
</feature>
<dbReference type="GO" id="GO:0008270">
    <property type="term" value="F:zinc ion binding"/>
    <property type="evidence" value="ECO:0007669"/>
    <property type="project" value="UniProtKB-KW"/>
</dbReference>
<keyword evidence="13" id="KW-1185">Reference proteome</keyword>
<keyword evidence="6" id="KW-0862">Zinc</keyword>
<dbReference type="InterPro" id="IPR017907">
    <property type="entry name" value="Znf_RING_CS"/>
</dbReference>
<dbReference type="PANTHER" id="PTHR46077:SF1">
    <property type="entry name" value="TOP1 BINDING ARGININE_SERINE RICH PROTEIN, E3 UBIQUITIN LIGASE"/>
    <property type="match status" value="1"/>
</dbReference>
<keyword evidence="8" id="KW-0804">Transcription</keyword>
<evidence type="ECO:0000256" key="4">
    <source>
        <dbReference type="ARBA" id="ARBA00022723"/>
    </source>
</evidence>
<dbReference type="InterPro" id="IPR001841">
    <property type="entry name" value="Znf_RING"/>
</dbReference>
<proteinExistence type="predicted"/>
<keyword evidence="7" id="KW-0805">Transcription regulation</keyword>
<evidence type="ECO:0000313" key="12">
    <source>
        <dbReference type="EMBL" id="NWH70219.1"/>
    </source>
</evidence>
<feature type="domain" description="RING-type" evidence="11">
    <location>
        <begin position="9"/>
        <end position="48"/>
    </location>
</feature>